<sequence length="124" mass="13418">MSTAPITCIINGQAYKLSADDSLAVQQMPVADRQQLLALLELVQRCDQQSKAAVQQAVQAASAQADGASIKVKPERLGSGDIDALMARLIQEEQQHKKPVLTKARVLRNTLLLMAAIVLLVLIF</sequence>
<reference evidence="2 3" key="1">
    <citation type="submission" date="2022-12" db="EMBL/GenBank/DDBJ databases">
        <title>Dasania phycosphaerae sp. nov., isolated from particulate material of the south coast of Korea.</title>
        <authorList>
            <person name="Jiang Y."/>
        </authorList>
    </citation>
    <scope>NUCLEOTIDE SEQUENCE [LARGE SCALE GENOMIC DNA]</scope>
    <source>
        <strain evidence="2 3">GY-19</strain>
    </source>
</reference>
<keyword evidence="3" id="KW-1185">Reference proteome</keyword>
<protein>
    <submittedName>
        <fullName evidence="2">Uncharacterized protein</fullName>
    </submittedName>
</protein>
<feature type="transmembrane region" description="Helical" evidence="1">
    <location>
        <begin position="106"/>
        <end position="123"/>
    </location>
</feature>
<keyword evidence="1" id="KW-1133">Transmembrane helix</keyword>
<comment type="caution">
    <text evidence="2">The sequence shown here is derived from an EMBL/GenBank/DDBJ whole genome shotgun (WGS) entry which is preliminary data.</text>
</comment>
<gene>
    <name evidence="2" type="ORF">O0V09_11825</name>
</gene>
<name>A0A9J6RNY5_9GAMM</name>
<organism evidence="2 3">
    <name type="scientific">Dasania phycosphaerae</name>
    <dbReference type="NCBI Taxonomy" id="2950436"/>
    <lineage>
        <taxon>Bacteria</taxon>
        <taxon>Pseudomonadati</taxon>
        <taxon>Pseudomonadota</taxon>
        <taxon>Gammaproteobacteria</taxon>
        <taxon>Cellvibrionales</taxon>
        <taxon>Spongiibacteraceae</taxon>
        <taxon>Dasania</taxon>
    </lineage>
</organism>
<dbReference type="EMBL" id="JAPTGG010000009">
    <property type="protein sequence ID" value="MCZ0865896.1"/>
    <property type="molecule type" value="Genomic_DNA"/>
</dbReference>
<keyword evidence="1" id="KW-0472">Membrane</keyword>
<evidence type="ECO:0000256" key="1">
    <source>
        <dbReference type="SAM" id="Phobius"/>
    </source>
</evidence>
<evidence type="ECO:0000313" key="2">
    <source>
        <dbReference type="EMBL" id="MCZ0865896.1"/>
    </source>
</evidence>
<dbReference type="AlphaFoldDB" id="A0A9J6RNY5"/>
<keyword evidence="1" id="KW-0812">Transmembrane</keyword>
<accession>A0A9J6RNY5</accession>
<dbReference type="Proteomes" id="UP001069090">
    <property type="component" value="Unassembled WGS sequence"/>
</dbReference>
<evidence type="ECO:0000313" key="3">
    <source>
        <dbReference type="Proteomes" id="UP001069090"/>
    </source>
</evidence>
<dbReference type="RefSeq" id="WP_258332044.1">
    <property type="nucleotide sequence ID" value="NZ_JAPTGG010000009.1"/>
</dbReference>
<proteinExistence type="predicted"/>